<organism evidence="2">
    <name type="scientific">Lepeophtheirus salmonis</name>
    <name type="common">Salmon louse</name>
    <name type="synonym">Caligus salmonis</name>
    <dbReference type="NCBI Taxonomy" id="72036"/>
    <lineage>
        <taxon>Eukaryota</taxon>
        <taxon>Metazoa</taxon>
        <taxon>Ecdysozoa</taxon>
        <taxon>Arthropoda</taxon>
        <taxon>Crustacea</taxon>
        <taxon>Multicrustacea</taxon>
        <taxon>Hexanauplia</taxon>
        <taxon>Copepoda</taxon>
        <taxon>Siphonostomatoida</taxon>
        <taxon>Caligidae</taxon>
        <taxon>Lepeophtheirus</taxon>
    </lineage>
</organism>
<keyword evidence="1" id="KW-1133">Transmembrane helix</keyword>
<protein>
    <submittedName>
        <fullName evidence="2">Uncharacterized protein</fullName>
    </submittedName>
</protein>
<feature type="transmembrane region" description="Helical" evidence="1">
    <location>
        <begin position="21"/>
        <end position="43"/>
    </location>
</feature>
<proteinExistence type="predicted"/>
<feature type="non-terminal residue" evidence="2">
    <location>
        <position position="1"/>
    </location>
</feature>
<dbReference type="EMBL" id="HACA01003312">
    <property type="protein sequence ID" value="CDW20673.1"/>
    <property type="molecule type" value="Transcribed_RNA"/>
</dbReference>
<keyword evidence="1" id="KW-0812">Transmembrane</keyword>
<accession>A0A0K2T3Q9</accession>
<sequence length="83" mass="9488">LSCWNNILRKDLKILRRISNFRLNISISISFVIFPFTLTSLPVPMEQKQPQGMFDPPSCLSVGIVLRGEKSSPDLLQTNWVEL</sequence>
<keyword evidence="1" id="KW-0472">Membrane</keyword>
<evidence type="ECO:0000313" key="2">
    <source>
        <dbReference type="EMBL" id="CDW20673.1"/>
    </source>
</evidence>
<reference evidence="2" key="1">
    <citation type="submission" date="2014-05" db="EMBL/GenBank/DDBJ databases">
        <authorList>
            <person name="Chronopoulou M."/>
        </authorList>
    </citation>
    <scope>NUCLEOTIDE SEQUENCE</scope>
    <source>
        <tissue evidence="2">Whole organism</tissue>
    </source>
</reference>
<evidence type="ECO:0000256" key="1">
    <source>
        <dbReference type="SAM" id="Phobius"/>
    </source>
</evidence>
<dbReference type="AlphaFoldDB" id="A0A0K2T3Q9"/>
<name>A0A0K2T3Q9_LEPSM</name>